<keyword evidence="7 9" id="KW-0503">Monooxygenase</keyword>
<dbReference type="PANTHER" id="PTHR24279">
    <property type="entry name" value="CYTOCHROME P450"/>
    <property type="match status" value="1"/>
</dbReference>
<keyword evidence="4 8" id="KW-0479">Metal-binding</keyword>
<dbReference type="PANTHER" id="PTHR24279:SF120">
    <property type="entry name" value="CYTOCHROME P450"/>
    <property type="match status" value="1"/>
</dbReference>
<feature type="binding site" description="axial binding residue" evidence="8">
    <location>
        <position position="475"/>
    </location>
    <ligand>
        <name>heme</name>
        <dbReference type="ChEBI" id="CHEBI:30413"/>
    </ligand>
    <ligandPart>
        <name>Fe</name>
        <dbReference type="ChEBI" id="CHEBI:18248"/>
    </ligandPart>
</feature>
<name>A0A5Q0TY64_LEPSM</name>
<evidence type="ECO:0000256" key="9">
    <source>
        <dbReference type="RuleBase" id="RU000461"/>
    </source>
</evidence>
<dbReference type="CDD" id="cd11054">
    <property type="entry name" value="CYP24A1-like"/>
    <property type="match status" value="1"/>
</dbReference>
<evidence type="ECO:0000256" key="6">
    <source>
        <dbReference type="ARBA" id="ARBA00023004"/>
    </source>
</evidence>
<evidence type="ECO:0000256" key="7">
    <source>
        <dbReference type="ARBA" id="ARBA00023033"/>
    </source>
</evidence>
<gene>
    <name evidence="10" type="primary">CYP314A1</name>
</gene>
<dbReference type="EMBL" id="MN551218">
    <property type="protein sequence ID" value="QGA72969.1"/>
    <property type="molecule type" value="mRNA"/>
</dbReference>
<comment type="similarity">
    <text evidence="2 9">Belongs to the cytochrome P450 family.</text>
</comment>
<dbReference type="PRINTS" id="PR00385">
    <property type="entry name" value="P450"/>
</dbReference>
<evidence type="ECO:0000256" key="4">
    <source>
        <dbReference type="ARBA" id="ARBA00022723"/>
    </source>
</evidence>
<evidence type="ECO:0000256" key="1">
    <source>
        <dbReference type="ARBA" id="ARBA00001971"/>
    </source>
</evidence>
<dbReference type="SUPFAM" id="SSF48264">
    <property type="entry name" value="Cytochrome P450"/>
    <property type="match status" value="1"/>
</dbReference>
<keyword evidence="5 9" id="KW-0560">Oxidoreductase</keyword>
<keyword evidence="6 8" id="KW-0408">Iron</keyword>
<evidence type="ECO:0000256" key="2">
    <source>
        <dbReference type="ARBA" id="ARBA00010617"/>
    </source>
</evidence>
<organism evidence="10">
    <name type="scientific">Lepeophtheirus salmonis</name>
    <name type="common">Salmon louse</name>
    <name type="synonym">Caligus salmonis</name>
    <dbReference type="NCBI Taxonomy" id="72036"/>
    <lineage>
        <taxon>Eukaryota</taxon>
        <taxon>Metazoa</taxon>
        <taxon>Ecdysozoa</taxon>
        <taxon>Arthropoda</taxon>
        <taxon>Crustacea</taxon>
        <taxon>Multicrustacea</taxon>
        <taxon>Hexanauplia</taxon>
        <taxon>Copepoda</taxon>
        <taxon>Siphonostomatoida</taxon>
        <taxon>Caligidae</taxon>
        <taxon>Lepeophtheirus</taxon>
    </lineage>
</organism>
<dbReference type="InterPro" id="IPR017972">
    <property type="entry name" value="Cyt_P450_CS"/>
</dbReference>
<dbReference type="Pfam" id="PF00067">
    <property type="entry name" value="p450"/>
    <property type="match status" value="1"/>
</dbReference>
<dbReference type="InterPro" id="IPR036396">
    <property type="entry name" value="Cyt_P450_sf"/>
</dbReference>
<keyword evidence="3 8" id="KW-0349">Heme</keyword>
<dbReference type="PRINTS" id="PR00463">
    <property type="entry name" value="EP450I"/>
</dbReference>
<reference evidence="10" key="1">
    <citation type="submission" date="2019-10" db="EMBL/GenBank/DDBJ databases">
        <title>Genome-wide survey of cytochrome P450 genes in the aquaculture parasite Lepeophtheirus salmonis (Kroyer 1837) (salmon louse).</title>
        <authorList>
            <person name="Humble J.L."/>
            <person name="Carmona-Antonanzas G."/>
            <person name="McNair C.M."/>
            <person name="Nelson D.R."/>
            <person name="Bassett D.I."/>
            <person name="Egholm I."/>
            <person name="Bron J.E."/>
            <person name="Bekaert M."/>
            <person name="Sturm A."/>
        </authorList>
    </citation>
    <scope>NUCLEOTIDE SEQUENCE</scope>
</reference>
<evidence type="ECO:0000256" key="8">
    <source>
        <dbReference type="PIRSR" id="PIRSR602401-1"/>
    </source>
</evidence>
<dbReference type="GO" id="GO:0005506">
    <property type="term" value="F:iron ion binding"/>
    <property type="evidence" value="ECO:0007669"/>
    <property type="project" value="InterPro"/>
</dbReference>
<accession>A0A5Q0TY64</accession>
<dbReference type="InterPro" id="IPR002401">
    <property type="entry name" value="Cyt_P450_E_grp-I"/>
</dbReference>
<dbReference type="AlphaFoldDB" id="A0A5Q0TY64"/>
<dbReference type="PROSITE" id="PS00086">
    <property type="entry name" value="CYTOCHROME_P450"/>
    <property type="match status" value="1"/>
</dbReference>
<dbReference type="GO" id="GO:0016705">
    <property type="term" value="F:oxidoreductase activity, acting on paired donors, with incorporation or reduction of molecular oxygen"/>
    <property type="evidence" value="ECO:0007669"/>
    <property type="project" value="InterPro"/>
</dbReference>
<sequence length="531" mass="60902">MDILNQFFMALISLFTPPLSKILILVNRLISKLSYFSKTPSIKNPLMNIPGPRAFPIFGSSWQYSDWWFGMYKMEKYHESNEDKYARYGPVVRENVLWNFPLIHLFEKEEIEKVLNSKSKYPLRPPNEADVYYRNSRPELYNNIGMVNLNGPSWHTLRSTLTKPLTKSSTITNYVAHMNLIADDLTSLIKRRQNEQGIIKDFQDIVYRAGLETVCTVALERRMGFLADTIALDTARILNAIAIQGYQSSSNESMYGLPWWKYVPETFSGVFTSLVKHKDYLFGTFGAMIDENLVQNKDFCDEESIIHQLVSGNVDIKDVKASVVDYITAGVDTIGNTVIFALLLLAKYPEKQKKLQAEIERVLGSENYITKENIQEMKYLKGCVNESFRLYPTASQIARILDEEIITSNGHSLPPGSVVLCHQRIASLQEQNFTRAKEFIPERWLESEAVTEFGTTNYAHNKSLVMPFGFGKRICPGKKLAEQEIYIMTAKLMKNFNLRLHDASDFDVEFRFLLMPSLDNLQIQATSRDLS</sequence>
<evidence type="ECO:0000313" key="10">
    <source>
        <dbReference type="EMBL" id="QGA72969.1"/>
    </source>
</evidence>
<proteinExistence type="evidence at transcript level"/>
<protein>
    <submittedName>
        <fullName evidence="10">Cytochrome P450 314A1</fullName>
    </submittedName>
</protein>
<dbReference type="GO" id="GO:0004497">
    <property type="term" value="F:monooxygenase activity"/>
    <property type="evidence" value="ECO:0007669"/>
    <property type="project" value="UniProtKB-KW"/>
</dbReference>
<dbReference type="InterPro" id="IPR050479">
    <property type="entry name" value="CYP11_CYP27_families"/>
</dbReference>
<evidence type="ECO:0000256" key="3">
    <source>
        <dbReference type="ARBA" id="ARBA00022617"/>
    </source>
</evidence>
<dbReference type="InterPro" id="IPR001128">
    <property type="entry name" value="Cyt_P450"/>
</dbReference>
<evidence type="ECO:0000256" key="5">
    <source>
        <dbReference type="ARBA" id="ARBA00023002"/>
    </source>
</evidence>
<dbReference type="Gene3D" id="1.10.630.10">
    <property type="entry name" value="Cytochrome P450"/>
    <property type="match status" value="1"/>
</dbReference>
<dbReference type="GO" id="GO:0020037">
    <property type="term" value="F:heme binding"/>
    <property type="evidence" value="ECO:0007669"/>
    <property type="project" value="InterPro"/>
</dbReference>
<comment type="cofactor">
    <cofactor evidence="1 8">
        <name>heme</name>
        <dbReference type="ChEBI" id="CHEBI:30413"/>
    </cofactor>
</comment>